<sequence>MSYVGRSEGNILSHCWFYESARRSILNEELGEICGGITVLTLTAFMVESYINYCCESVFDIKTRVNEVLDDDGNEVFERIDNLPKDLNLEERVAIGYGFKGQFDELVSNLSGKLHGNKKAKFEKLLANESSENITFNSIDDELRFSPIAKFDAVSSVIYTDEISRLKHLEIVKNLFKSRNLLAHGKSEFCTQEFRISSDKPLEPKHIPLLKSSWQEQCSLRNAKEIHELSCDIIRYISKQAFKNSRPFSMPCQLTAVTMG</sequence>
<accession>A0ABT7PWN6</accession>
<organism evidence="1 2">
    <name type="scientific">Aeromonas bestiarum</name>
    <dbReference type="NCBI Taxonomy" id="105751"/>
    <lineage>
        <taxon>Bacteria</taxon>
        <taxon>Pseudomonadati</taxon>
        <taxon>Pseudomonadota</taxon>
        <taxon>Gammaproteobacteria</taxon>
        <taxon>Aeromonadales</taxon>
        <taxon>Aeromonadaceae</taxon>
        <taxon>Aeromonas</taxon>
    </lineage>
</organism>
<dbReference type="RefSeq" id="WP_290017586.1">
    <property type="nucleotide sequence ID" value="NZ_JAOPLL010000002.1"/>
</dbReference>
<gene>
    <name evidence="1" type="ORF">OB935_05570</name>
</gene>
<name>A0ABT7PWN6_9GAMM</name>
<keyword evidence="2" id="KW-1185">Reference proteome</keyword>
<dbReference type="Proteomes" id="UP001168107">
    <property type="component" value="Unassembled WGS sequence"/>
</dbReference>
<evidence type="ECO:0008006" key="3">
    <source>
        <dbReference type="Google" id="ProtNLM"/>
    </source>
</evidence>
<reference evidence="1" key="1">
    <citation type="submission" date="2024-05" db="EMBL/GenBank/DDBJ databases">
        <title>WGS of Aeromonas isolates.</title>
        <authorList>
            <person name="Lee H."/>
        </authorList>
    </citation>
    <scope>NUCLEOTIDE SEQUENCE</scope>
    <source>
        <strain evidence="1">SU58-3</strain>
    </source>
</reference>
<proteinExistence type="predicted"/>
<comment type="caution">
    <text evidence="1">The sequence shown here is derived from an EMBL/GenBank/DDBJ whole genome shotgun (WGS) entry which is preliminary data.</text>
</comment>
<evidence type="ECO:0000313" key="1">
    <source>
        <dbReference type="EMBL" id="MDM5071323.1"/>
    </source>
</evidence>
<protein>
    <recommendedName>
        <fullName evidence="3">RiboL-PSP-HEPN domain-containing protein</fullName>
    </recommendedName>
</protein>
<dbReference type="EMBL" id="JAOPLL010000002">
    <property type="protein sequence ID" value="MDM5071323.1"/>
    <property type="molecule type" value="Genomic_DNA"/>
</dbReference>
<evidence type="ECO:0000313" key="2">
    <source>
        <dbReference type="Proteomes" id="UP001168107"/>
    </source>
</evidence>